<proteinExistence type="inferred from homology"/>
<evidence type="ECO:0000256" key="7">
    <source>
        <dbReference type="SAM" id="MobiDB-lite"/>
    </source>
</evidence>
<feature type="compositionally biased region" description="Polar residues" evidence="7">
    <location>
        <begin position="637"/>
        <end position="664"/>
    </location>
</feature>
<feature type="region of interest" description="Disordered" evidence="7">
    <location>
        <begin position="319"/>
        <end position="353"/>
    </location>
</feature>
<dbReference type="PANTHER" id="PTHR11085">
    <property type="entry name" value="NAD-DEPENDENT PROTEIN DEACYLASE SIRTUIN-5, MITOCHONDRIAL-RELATED"/>
    <property type="match status" value="1"/>
</dbReference>
<keyword evidence="6" id="KW-0862">Zinc</keyword>
<feature type="binding site" evidence="6">
    <location>
        <position position="233"/>
    </location>
    <ligand>
        <name>Zn(2+)</name>
        <dbReference type="ChEBI" id="CHEBI:29105"/>
    </ligand>
</feature>
<evidence type="ECO:0000256" key="5">
    <source>
        <dbReference type="ARBA" id="ARBA00023128"/>
    </source>
</evidence>
<evidence type="ECO:0000259" key="8">
    <source>
        <dbReference type="PROSITE" id="PS50305"/>
    </source>
</evidence>
<dbReference type="InterPro" id="IPR050134">
    <property type="entry name" value="NAD-dep_sirtuin_deacylases"/>
</dbReference>
<evidence type="ECO:0000256" key="4">
    <source>
        <dbReference type="ARBA" id="ARBA00023027"/>
    </source>
</evidence>
<keyword evidence="10" id="KW-1185">Reference proteome</keyword>
<sequence length="664" mass="72353">MTLFLPLEANAPLPNVPSFLQKSPEPEKQVSKAIKAILKAKRIVVICGAGISVRAGIPDFRSPEGLFQTLKRDNPREALTSGKDLFDASVFNSEQTTSLFCQMICQLSELSKSAEPTPFHKSLKALDDCGKLLRVYTQNIDAIEAKSGLTFGVPVFEPKRTKTRPKEKDAAVSNSPEATPDADSTVATPGPSSTPRCVPLHGTVQYAHCQICNHSFPLDDHLSSLNAGIPPDCPECTSLEHTRQLIGKRARGVGRLRPSVVLYNEAHKDGEGVGEMVRRDLVGTSKGKGRSGADLLLVVGTSLRVPGTKRMVREFAKAVHARGSGAPNAKEGPSSHTSSNAGSPAPGKEEPDVDHPIKAIYLNLDFPVPTREWEGVFDVWLQGDAQRFGEMLREEVDQHMKAKEIANDKKKKKAKHSEADGSPSIIDLTSESPVKKRKGVTKSSTSTGKRRKTQVEVVIPPFIPYPTPQTETKKHQPVASVPHPHESYDPSLFVPRDSSQLVLRLPARAPGSSDIHPYPPPTTPKKPHTVTPSIAPAHKPFAVGRPPPTPEDSPLPVHRDHPQISHGYLEARRASTSSLSSLSSVSSESGFARAPSFSSSSGDDVAYREPRDDYIYSDTEDDDMEWELSSKTREFNPDSTLHSYPYQSRLQTSCIRTTQRGDGG</sequence>
<evidence type="ECO:0000313" key="9">
    <source>
        <dbReference type="EMBL" id="KAL0065286.1"/>
    </source>
</evidence>
<accession>A0ABR2ZUA3</accession>
<dbReference type="Gene3D" id="3.30.1600.10">
    <property type="entry name" value="SIR2/SIRT2 'Small Domain"/>
    <property type="match status" value="1"/>
</dbReference>
<keyword evidence="5" id="KW-0496">Mitochondrion</keyword>
<dbReference type="InterPro" id="IPR029035">
    <property type="entry name" value="DHS-like_NAD/FAD-binding_dom"/>
</dbReference>
<keyword evidence="6" id="KW-0479">Metal-binding</keyword>
<feature type="region of interest" description="Disordered" evidence="7">
    <location>
        <begin position="160"/>
        <end position="194"/>
    </location>
</feature>
<feature type="binding site" evidence="6">
    <location>
        <position position="209"/>
    </location>
    <ligand>
        <name>Zn(2+)</name>
        <dbReference type="ChEBI" id="CHEBI:29105"/>
    </ligand>
</feature>
<feature type="compositionally biased region" description="Basic and acidic residues" evidence="7">
    <location>
        <begin position="605"/>
        <end position="614"/>
    </location>
</feature>
<feature type="domain" description="Deacetylase sirtuin-type" evidence="8">
    <location>
        <begin position="23"/>
        <end position="403"/>
    </location>
</feature>
<dbReference type="Proteomes" id="UP001437256">
    <property type="component" value="Unassembled WGS sequence"/>
</dbReference>
<keyword evidence="3" id="KW-0808">Transferase</keyword>
<feature type="region of interest" description="Disordered" evidence="7">
    <location>
        <begin position="405"/>
        <end position="484"/>
    </location>
</feature>
<evidence type="ECO:0000313" key="10">
    <source>
        <dbReference type="Proteomes" id="UP001437256"/>
    </source>
</evidence>
<feature type="binding site" evidence="6">
    <location>
        <position position="212"/>
    </location>
    <ligand>
        <name>Zn(2+)</name>
        <dbReference type="ChEBI" id="CHEBI:29105"/>
    </ligand>
</feature>
<evidence type="ECO:0000256" key="1">
    <source>
        <dbReference type="ARBA" id="ARBA00004173"/>
    </source>
</evidence>
<comment type="similarity">
    <text evidence="2">Belongs to the sirtuin family. Class I subfamily.</text>
</comment>
<organism evidence="9 10">
    <name type="scientific">Marasmius tenuissimus</name>
    <dbReference type="NCBI Taxonomy" id="585030"/>
    <lineage>
        <taxon>Eukaryota</taxon>
        <taxon>Fungi</taxon>
        <taxon>Dikarya</taxon>
        <taxon>Basidiomycota</taxon>
        <taxon>Agaricomycotina</taxon>
        <taxon>Agaricomycetes</taxon>
        <taxon>Agaricomycetidae</taxon>
        <taxon>Agaricales</taxon>
        <taxon>Marasmiineae</taxon>
        <taxon>Marasmiaceae</taxon>
        <taxon>Marasmius</taxon>
    </lineage>
</organism>
<feature type="compositionally biased region" description="Basic and acidic residues" evidence="7">
    <location>
        <begin position="160"/>
        <end position="170"/>
    </location>
</feature>
<dbReference type="Gene3D" id="3.40.50.1220">
    <property type="entry name" value="TPP-binding domain"/>
    <property type="match status" value="1"/>
</dbReference>
<reference evidence="9 10" key="1">
    <citation type="submission" date="2024-05" db="EMBL/GenBank/DDBJ databases">
        <title>A draft genome resource for the thread blight pathogen Marasmius tenuissimus strain MS-2.</title>
        <authorList>
            <person name="Yulfo-Soto G.E."/>
            <person name="Baruah I.K."/>
            <person name="Amoako-Attah I."/>
            <person name="Bukari Y."/>
            <person name="Meinhardt L.W."/>
            <person name="Bailey B.A."/>
            <person name="Cohen S.P."/>
        </authorList>
    </citation>
    <scope>NUCLEOTIDE SEQUENCE [LARGE SCALE GENOMIC DNA]</scope>
    <source>
        <strain evidence="9 10">MS-2</strain>
    </source>
</reference>
<feature type="compositionally biased region" description="Basic and acidic residues" evidence="7">
    <location>
        <begin position="557"/>
        <end position="573"/>
    </location>
</feature>
<dbReference type="InterPro" id="IPR026591">
    <property type="entry name" value="Sirtuin_cat_small_dom_sf"/>
</dbReference>
<name>A0ABR2ZUA3_9AGAR</name>
<feature type="binding site" evidence="6">
    <location>
        <position position="236"/>
    </location>
    <ligand>
        <name>Zn(2+)</name>
        <dbReference type="ChEBI" id="CHEBI:29105"/>
    </ligand>
</feature>
<evidence type="ECO:0000256" key="2">
    <source>
        <dbReference type="ARBA" id="ARBA00006924"/>
    </source>
</evidence>
<dbReference type="SUPFAM" id="SSF52467">
    <property type="entry name" value="DHS-like NAD/FAD-binding domain"/>
    <property type="match status" value="1"/>
</dbReference>
<keyword evidence="4" id="KW-0520">NAD</keyword>
<dbReference type="Pfam" id="PF02146">
    <property type="entry name" value="SIR2"/>
    <property type="match status" value="2"/>
</dbReference>
<feature type="region of interest" description="Disordered" evidence="7">
    <location>
        <begin position="509"/>
        <end position="664"/>
    </location>
</feature>
<feature type="active site" description="Proton acceptor" evidence="6">
    <location>
        <position position="201"/>
    </location>
</feature>
<feature type="compositionally biased region" description="Low complexity" evidence="7">
    <location>
        <begin position="575"/>
        <end position="589"/>
    </location>
</feature>
<dbReference type="EMBL" id="JBBXMP010000050">
    <property type="protein sequence ID" value="KAL0065286.1"/>
    <property type="molecule type" value="Genomic_DNA"/>
</dbReference>
<comment type="subcellular location">
    <subcellularLocation>
        <location evidence="1">Mitochondrion</location>
    </subcellularLocation>
</comment>
<evidence type="ECO:0000256" key="3">
    <source>
        <dbReference type="ARBA" id="ARBA00022679"/>
    </source>
</evidence>
<protein>
    <recommendedName>
        <fullName evidence="8">Deacetylase sirtuin-type domain-containing protein</fullName>
    </recommendedName>
</protein>
<evidence type="ECO:0000256" key="6">
    <source>
        <dbReference type="PROSITE-ProRule" id="PRU00236"/>
    </source>
</evidence>
<dbReference type="InterPro" id="IPR026590">
    <property type="entry name" value="Ssirtuin_cat_dom"/>
</dbReference>
<dbReference type="InterPro" id="IPR003000">
    <property type="entry name" value="Sirtuin"/>
</dbReference>
<gene>
    <name evidence="9" type="ORF">AAF712_007798</name>
</gene>
<dbReference type="PANTHER" id="PTHR11085:SF15">
    <property type="entry name" value="NAD-DEPENDENT HISTONE DEACETYLASE HST4"/>
    <property type="match status" value="1"/>
</dbReference>
<feature type="compositionally biased region" description="Polar residues" evidence="7">
    <location>
        <begin position="185"/>
        <end position="194"/>
    </location>
</feature>
<dbReference type="PROSITE" id="PS50305">
    <property type="entry name" value="SIRTUIN"/>
    <property type="match status" value="1"/>
</dbReference>
<comment type="caution">
    <text evidence="9">The sequence shown here is derived from an EMBL/GenBank/DDBJ whole genome shotgun (WGS) entry which is preliminary data.</text>
</comment>